<dbReference type="Pfam" id="PF18227">
    <property type="entry name" value="LepB_GAP_C"/>
    <property type="match status" value="1"/>
</dbReference>
<dbReference type="PATRIC" id="fig|66969.6.peg.1692"/>
<organism evidence="6 7">
    <name type="scientific">Legionella waltersii</name>
    <dbReference type="NCBI Taxonomy" id="66969"/>
    <lineage>
        <taxon>Bacteria</taxon>
        <taxon>Pseudomonadati</taxon>
        <taxon>Pseudomonadota</taxon>
        <taxon>Gammaproteobacteria</taxon>
        <taxon>Legionellales</taxon>
        <taxon>Legionellaceae</taxon>
        <taxon>Legionella</taxon>
    </lineage>
</organism>
<dbReference type="RefSeq" id="WP_058480252.1">
    <property type="nucleotide sequence ID" value="NZ_CAAAIQ010000015.1"/>
</dbReference>
<sequence>MPIFYQGKQLTRFKEKTGGKNKSDKGGFYETSASLDSEKLRYFIKKPDKPYELFTELFAGLLLKEFMERKLIEEEYFPSLICADVVEFEDHSYGLIQPLVAFDELYKVIGTGSNNNRDRSVVLESLFGPAYYSEIIQQGKQFGLSISLMFSLLLGAHSVHSGNMVILKAMKGKSKQFGRIDWGDAFRNYALPENNENILYAYENRGFTYKQFTKDYFLNYKNIKGIFPAMAEKAKSLQSKLSEQLVVDIVTSALKRIPPNLIDKQTQAELSQYMCMDSFKSVSFGPDGHTQTFAEDMAKTMMHRLLKISELKDLTVTNTNENLYTSLLEFPPVTMKINQGESFSQSVGNLHTLLDVSGKTKTVDCTNLDIIELTKQFNGYVSRLAQFSETQGFWSPDNSQVYNIFSPHYTKEGQAEYGFAFLPQYKEGTILEHLFSIDLKTLNIYRFAPFEGPILAYCKSHPNSKWVKLQSILSKGQDIINTLSVIKNAQQLGIDDAVTEQLPNLMTFLKDFLEAEKTLDIKFPADHERAPKVTNASLFFYPMDEITLHQLTADQLATICLEELNAPTPSPLIHTILTNKDLWSKVQLALESGQFNARLDAPADKIKKLHEWHQLLAFSEQTKSKLLQENELLNTEFENLLEHVEQLTAQTKIVIEASAKSIRENQQSRESINRLKKELEQQKQQNESQVQKLVQENQKAQLQFESLLAQSKSVSLARQERLVPFLMQIQEMTTKASHLQKRHESDASIKALALSLNLRKEVQAYLNSNETDEGLALHNFKEKALACIDQSTKEVLNTHREEWKYIVGNIALGVLLIGFGYLAAIFINKQLTGNYTFFSQTDSGKQLDNMEHQIRAITVN</sequence>
<dbReference type="Pfam" id="PF18640">
    <property type="entry name" value="LepB_N"/>
    <property type="match status" value="1"/>
</dbReference>
<dbReference type="Gene3D" id="1.25.40.830">
    <property type="match status" value="1"/>
</dbReference>
<dbReference type="InterPro" id="IPR040519">
    <property type="entry name" value="LepB_N"/>
</dbReference>
<dbReference type="AlphaFoldDB" id="A0A0W1ABS5"/>
<accession>A0A0W1ABS5</accession>
<keyword evidence="7" id="KW-1185">Reference proteome</keyword>
<dbReference type="InterPro" id="IPR041585">
    <property type="entry name" value="LepB_GAP_N"/>
</dbReference>
<evidence type="ECO:0000313" key="6">
    <source>
        <dbReference type="EMBL" id="KTD78781.1"/>
    </source>
</evidence>
<proteinExistence type="predicted"/>
<gene>
    <name evidence="6" type="primary">lepB</name>
    <name evidence="6" type="ORF">Lwal_1551</name>
</gene>
<keyword evidence="2" id="KW-0812">Transmembrane</keyword>
<evidence type="ECO:0000313" key="7">
    <source>
        <dbReference type="Proteomes" id="UP000054729"/>
    </source>
</evidence>
<evidence type="ECO:0000259" key="5">
    <source>
        <dbReference type="Pfam" id="PF18640"/>
    </source>
</evidence>
<reference evidence="6 7" key="1">
    <citation type="submission" date="2015-11" db="EMBL/GenBank/DDBJ databases">
        <title>Genomic analysis of 38 Legionella species identifies large and diverse effector repertoires.</title>
        <authorList>
            <person name="Burstein D."/>
            <person name="Amaro F."/>
            <person name="Zusman T."/>
            <person name="Lifshitz Z."/>
            <person name="Cohen O."/>
            <person name="Gilbert J.A."/>
            <person name="Pupko T."/>
            <person name="Shuman H.A."/>
            <person name="Segal G."/>
        </authorList>
    </citation>
    <scope>NUCLEOTIDE SEQUENCE [LARGE SCALE GENOMIC DNA]</scope>
    <source>
        <strain evidence="6 7">ATCC 51914</strain>
    </source>
</reference>
<evidence type="ECO:0000259" key="3">
    <source>
        <dbReference type="Pfam" id="PF18172"/>
    </source>
</evidence>
<dbReference type="Proteomes" id="UP000054729">
    <property type="component" value="Unassembled WGS sequence"/>
</dbReference>
<protein>
    <submittedName>
        <fullName evidence="6">Effector protein B, substrate of the Dot/Icm secretion system</fullName>
    </submittedName>
</protein>
<dbReference type="EMBL" id="LNZB01000038">
    <property type="protein sequence ID" value="KTD78781.1"/>
    <property type="molecule type" value="Genomic_DNA"/>
</dbReference>
<feature type="transmembrane region" description="Helical" evidence="2">
    <location>
        <begin position="805"/>
        <end position="827"/>
    </location>
</feature>
<feature type="coiled-coil region" evidence="1">
    <location>
        <begin position="616"/>
        <end position="710"/>
    </location>
</feature>
<dbReference type="Pfam" id="PF18172">
    <property type="entry name" value="LepB_GAP_N"/>
    <property type="match status" value="1"/>
</dbReference>
<keyword evidence="1" id="KW-0175">Coiled coil</keyword>
<dbReference type="Gene3D" id="1.20.120.1700">
    <property type="match status" value="1"/>
</dbReference>
<name>A0A0W1ABS5_9GAMM</name>
<feature type="domain" description="LepB GAP" evidence="4">
    <location>
        <begin position="537"/>
        <end position="614"/>
    </location>
</feature>
<evidence type="ECO:0000256" key="1">
    <source>
        <dbReference type="SAM" id="Coils"/>
    </source>
</evidence>
<keyword evidence="2" id="KW-0472">Membrane</keyword>
<comment type="caution">
    <text evidence="6">The sequence shown here is derived from an EMBL/GenBank/DDBJ whole genome shotgun (WGS) entry which is preliminary data.</text>
</comment>
<evidence type="ECO:0000259" key="4">
    <source>
        <dbReference type="Pfam" id="PF18227"/>
    </source>
</evidence>
<evidence type="ECO:0000256" key="2">
    <source>
        <dbReference type="SAM" id="Phobius"/>
    </source>
</evidence>
<feature type="domain" description="LepB GAP" evidence="3">
    <location>
        <begin position="336"/>
        <end position="519"/>
    </location>
</feature>
<keyword evidence="2" id="KW-1133">Transmembrane helix</keyword>
<feature type="domain" description="LepB N-terminal" evidence="5">
    <location>
        <begin position="131"/>
        <end position="310"/>
    </location>
</feature>
<dbReference type="InterPro" id="IPR040484">
    <property type="entry name" value="LepB_GAP_C"/>
</dbReference>
<dbReference type="OrthoDB" id="5619798at2"/>